<gene>
    <name evidence="1" type="ORF">ANCCAN_27702</name>
</gene>
<organism evidence="1 2">
    <name type="scientific">Ancylostoma caninum</name>
    <name type="common">Dog hookworm</name>
    <dbReference type="NCBI Taxonomy" id="29170"/>
    <lineage>
        <taxon>Eukaryota</taxon>
        <taxon>Metazoa</taxon>
        <taxon>Ecdysozoa</taxon>
        <taxon>Nematoda</taxon>
        <taxon>Chromadorea</taxon>
        <taxon>Rhabditida</taxon>
        <taxon>Rhabditina</taxon>
        <taxon>Rhabditomorpha</taxon>
        <taxon>Strongyloidea</taxon>
        <taxon>Ancylostomatidae</taxon>
        <taxon>Ancylostomatinae</taxon>
        <taxon>Ancylostoma</taxon>
    </lineage>
</organism>
<evidence type="ECO:0000313" key="1">
    <source>
        <dbReference type="EMBL" id="RCN26571.1"/>
    </source>
</evidence>
<protein>
    <submittedName>
        <fullName evidence="1">Uncharacterized protein</fullName>
    </submittedName>
</protein>
<dbReference type="Proteomes" id="UP000252519">
    <property type="component" value="Unassembled WGS sequence"/>
</dbReference>
<comment type="caution">
    <text evidence="1">The sequence shown here is derived from an EMBL/GenBank/DDBJ whole genome shotgun (WGS) entry which is preliminary data.</text>
</comment>
<dbReference type="AlphaFoldDB" id="A0A368F394"/>
<keyword evidence="2" id="KW-1185">Reference proteome</keyword>
<reference evidence="1 2" key="1">
    <citation type="submission" date="2014-10" db="EMBL/GenBank/DDBJ databases">
        <title>Draft genome of the hookworm Ancylostoma caninum.</title>
        <authorList>
            <person name="Mitreva M."/>
        </authorList>
    </citation>
    <scope>NUCLEOTIDE SEQUENCE [LARGE SCALE GENOMIC DNA]</scope>
    <source>
        <strain evidence="1 2">Baltimore</strain>
    </source>
</reference>
<dbReference type="EMBL" id="JOJR01006844">
    <property type="protein sequence ID" value="RCN26571.1"/>
    <property type="molecule type" value="Genomic_DNA"/>
</dbReference>
<dbReference type="OrthoDB" id="283575at2759"/>
<proteinExistence type="predicted"/>
<evidence type="ECO:0000313" key="2">
    <source>
        <dbReference type="Proteomes" id="UP000252519"/>
    </source>
</evidence>
<accession>A0A368F394</accession>
<name>A0A368F394_ANCCA</name>
<sequence length="47" mass="5452">MCALYMGCEYMAKKRRVKRVGEMLDGQNITVDQEVLHHLLTKKVSEV</sequence>
<dbReference type="STRING" id="29170.A0A368F394"/>